<reference evidence="2" key="1">
    <citation type="submission" date="2015-01" db="EMBL/GenBank/DDBJ databases">
        <authorList>
            <person name="Aslett A.Martin."/>
            <person name="De Silva Nishadi"/>
        </authorList>
    </citation>
    <scope>NUCLEOTIDE SEQUENCE [LARGE SCALE GENOMIC DNA]</scope>
    <source>
        <strain evidence="2">UMC4404</strain>
    </source>
</reference>
<evidence type="ECO:0000313" key="2">
    <source>
        <dbReference type="Proteomes" id="UP000049685"/>
    </source>
</evidence>
<accession>A0A9P1PB66</accession>
<dbReference type="RefSeq" id="WP_057558058.1">
    <property type="nucleotide sequence ID" value="NZ_CDNY01000003.1"/>
</dbReference>
<proteinExistence type="predicted"/>
<sequence length="83" mass="10018">MAPRKSREIKVEVVYPEDPYWIEEIERRKAKWILDRQREKYGDEVLSIAYPIWIRTKELEETGLSYEEAKEIAIKEYNDKQGA</sequence>
<comment type="caution">
    <text evidence="1">The sequence shown here is derived from an EMBL/GenBank/DDBJ whole genome shotgun (WGS) entry which is preliminary data.</text>
</comment>
<protein>
    <submittedName>
        <fullName evidence="1">Uncharacterized protein</fullName>
    </submittedName>
</protein>
<gene>
    <name evidence="1" type="ORF">UMC4404_09711</name>
</gene>
<dbReference type="AlphaFoldDB" id="A0A9P1PB66"/>
<dbReference type="EMBL" id="CDNY01000003">
    <property type="protein sequence ID" value="CEO32991.1"/>
    <property type="molecule type" value="Genomic_DNA"/>
</dbReference>
<organism evidence="1 2">
    <name type="scientific">Paraclostridium sordellii</name>
    <name type="common">Clostridium sordellii</name>
    <dbReference type="NCBI Taxonomy" id="1505"/>
    <lineage>
        <taxon>Bacteria</taxon>
        <taxon>Bacillati</taxon>
        <taxon>Bacillota</taxon>
        <taxon>Clostridia</taxon>
        <taxon>Peptostreptococcales</taxon>
        <taxon>Peptostreptococcaceae</taxon>
        <taxon>Paraclostridium</taxon>
    </lineage>
</organism>
<evidence type="ECO:0000313" key="1">
    <source>
        <dbReference type="EMBL" id="CEO32991.1"/>
    </source>
</evidence>
<dbReference type="Proteomes" id="UP000049685">
    <property type="component" value="Unassembled WGS sequence"/>
</dbReference>
<name>A0A9P1PB66_PARSO</name>